<dbReference type="AlphaFoldDB" id="X0ZUZ5"/>
<proteinExistence type="predicted"/>
<gene>
    <name evidence="1" type="ORF">S01H4_14459</name>
</gene>
<dbReference type="EMBL" id="BART01006339">
    <property type="protein sequence ID" value="GAG61772.1"/>
    <property type="molecule type" value="Genomic_DNA"/>
</dbReference>
<sequence>MKKVELIYVEVMNETEQFFIFETVFNKQHYAQTIVLNTALPITLQDMHLCKIILQLANMTRADATKSENASNVQV</sequence>
<reference evidence="1" key="1">
    <citation type="journal article" date="2014" name="Front. Microbiol.">
        <title>High frequency of phylogenetically diverse reductive dehalogenase-homologous genes in deep subseafloor sedimentary metagenomes.</title>
        <authorList>
            <person name="Kawai M."/>
            <person name="Futagami T."/>
            <person name="Toyoda A."/>
            <person name="Takaki Y."/>
            <person name="Nishi S."/>
            <person name="Hori S."/>
            <person name="Arai W."/>
            <person name="Tsubouchi T."/>
            <person name="Morono Y."/>
            <person name="Uchiyama I."/>
            <person name="Ito T."/>
            <person name="Fujiyama A."/>
            <person name="Inagaki F."/>
            <person name="Takami H."/>
        </authorList>
    </citation>
    <scope>NUCLEOTIDE SEQUENCE</scope>
    <source>
        <strain evidence="1">Expedition CK06-06</strain>
    </source>
</reference>
<name>X0ZUZ5_9ZZZZ</name>
<organism evidence="1">
    <name type="scientific">marine sediment metagenome</name>
    <dbReference type="NCBI Taxonomy" id="412755"/>
    <lineage>
        <taxon>unclassified sequences</taxon>
        <taxon>metagenomes</taxon>
        <taxon>ecological metagenomes</taxon>
    </lineage>
</organism>
<evidence type="ECO:0000313" key="1">
    <source>
        <dbReference type="EMBL" id="GAG61772.1"/>
    </source>
</evidence>
<comment type="caution">
    <text evidence="1">The sequence shown here is derived from an EMBL/GenBank/DDBJ whole genome shotgun (WGS) entry which is preliminary data.</text>
</comment>
<protein>
    <submittedName>
        <fullName evidence="1">Uncharacterized protein</fullName>
    </submittedName>
</protein>
<accession>X0ZUZ5</accession>